<evidence type="ECO:0008006" key="3">
    <source>
        <dbReference type="Google" id="ProtNLM"/>
    </source>
</evidence>
<proteinExistence type="predicted"/>
<evidence type="ECO:0000313" key="1">
    <source>
        <dbReference type="EMBL" id="CAL5133760.1"/>
    </source>
</evidence>
<accession>A0AAV2T9D2</accession>
<reference evidence="1" key="1">
    <citation type="submission" date="2024-06" db="EMBL/GenBank/DDBJ databases">
        <authorList>
            <person name="Liu X."/>
            <person name="Lenzi L."/>
            <person name="Haldenby T S."/>
            <person name="Uol C."/>
        </authorList>
    </citation>
    <scope>NUCLEOTIDE SEQUENCE</scope>
</reference>
<evidence type="ECO:0000313" key="2">
    <source>
        <dbReference type="Proteomes" id="UP001497525"/>
    </source>
</evidence>
<comment type="caution">
    <text evidence="1">The sequence shown here is derived from an EMBL/GenBank/DDBJ whole genome shotgun (WGS) entry which is preliminary data.</text>
</comment>
<dbReference type="Pfam" id="PF10036">
    <property type="entry name" value="RLL"/>
    <property type="match status" value="1"/>
</dbReference>
<name>A0AAV2T9D2_CALDB</name>
<protein>
    <recommendedName>
        <fullName evidence="3">RNA transcription, translation and transport factor protein</fullName>
    </recommendedName>
</protein>
<dbReference type="AlphaFoldDB" id="A0AAV2T9D2"/>
<dbReference type="PANTHER" id="PTHR15924">
    <property type="entry name" value="CLE"/>
    <property type="match status" value="1"/>
</dbReference>
<organism evidence="1 2">
    <name type="scientific">Calicophoron daubneyi</name>
    <name type="common">Rumen fluke</name>
    <name type="synonym">Paramphistomum daubneyi</name>
    <dbReference type="NCBI Taxonomy" id="300641"/>
    <lineage>
        <taxon>Eukaryota</taxon>
        <taxon>Metazoa</taxon>
        <taxon>Spiralia</taxon>
        <taxon>Lophotrochozoa</taxon>
        <taxon>Platyhelminthes</taxon>
        <taxon>Trematoda</taxon>
        <taxon>Digenea</taxon>
        <taxon>Plagiorchiida</taxon>
        <taxon>Pronocephalata</taxon>
        <taxon>Paramphistomoidea</taxon>
        <taxon>Paramphistomidae</taxon>
        <taxon>Calicophoron</taxon>
    </lineage>
</organism>
<dbReference type="EMBL" id="CAXLJL010000157">
    <property type="protein sequence ID" value="CAL5133760.1"/>
    <property type="molecule type" value="Genomic_DNA"/>
</dbReference>
<gene>
    <name evidence="1" type="ORF">CDAUBV1_LOCUS7004</name>
</gene>
<sequence length="251" mass="28185">MASSRRLRAKLLSLNYPAAQQFAVDDIRHVRNLIVWLEDRVIRVISADQRLRDIDSGDWAAYMKKYLDILKCPFSEDEPAALVDWVIGKALLLDFKTEDSTPATPIPPQSSAHAEETGPEDDIFANIDVYGPEFKNMVTKLAHMLQIPSHPDPLQMFKAACLLIENKLSAETIEKAVEDYGRKRIDELKSTDVCLGFEVTDPDVRAAAVALRLLNVNQMRRLQDQANAAIVQVQKLTADPKTDERLGKVGF</sequence>
<dbReference type="InterPro" id="IPR019265">
    <property type="entry name" value="RTRAF"/>
</dbReference>
<dbReference type="Proteomes" id="UP001497525">
    <property type="component" value="Unassembled WGS sequence"/>
</dbReference>